<feature type="signal peptide" evidence="2">
    <location>
        <begin position="1"/>
        <end position="17"/>
    </location>
</feature>
<dbReference type="GeneID" id="110777967"/>
<reference evidence="3" key="1">
    <citation type="journal article" date="2021" name="Nat. Commun.">
        <title>Genomic analyses provide insights into spinach domestication and the genetic basis of agronomic traits.</title>
        <authorList>
            <person name="Cai X."/>
            <person name="Sun X."/>
            <person name="Xu C."/>
            <person name="Sun H."/>
            <person name="Wang X."/>
            <person name="Ge C."/>
            <person name="Zhang Z."/>
            <person name="Wang Q."/>
            <person name="Fei Z."/>
            <person name="Jiao C."/>
            <person name="Wang Q."/>
        </authorList>
    </citation>
    <scope>NUCLEOTIDE SEQUENCE [LARGE SCALE GENOMIC DNA]</scope>
    <source>
        <strain evidence="3">cv. Varoflay</strain>
    </source>
</reference>
<evidence type="ECO:0000256" key="1">
    <source>
        <dbReference type="PROSITE-ProRule" id="PRU00023"/>
    </source>
</evidence>
<protein>
    <submittedName>
        <fullName evidence="4">Protein ACCELERATED CELL DEATH 6-like</fullName>
    </submittedName>
</protein>
<accession>A0ABM3RNW0</accession>
<dbReference type="PROSITE" id="PS50297">
    <property type="entry name" value="ANK_REP_REGION"/>
    <property type="match status" value="1"/>
</dbReference>
<dbReference type="PANTHER" id="PTHR24121">
    <property type="entry name" value="NO MECHANORECEPTOR POTENTIAL C, ISOFORM D-RELATED"/>
    <property type="match status" value="1"/>
</dbReference>
<evidence type="ECO:0000313" key="3">
    <source>
        <dbReference type="Proteomes" id="UP000813463"/>
    </source>
</evidence>
<keyword evidence="3" id="KW-1185">Reference proteome</keyword>
<dbReference type="SMART" id="SM00248">
    <property type="entry name" value="ANK"/>
    <property type="match status" value="6"/>
</dbReference>
<gene>
    <name evidence="4" type="primary">LOC110777967</name>
</gene>
<sequence length="297" mass="33189">MVCLIACIKVMCWHLIGKLLRLAYNNPPNHHNFQGSLSDIEMLMMRIAFSVSTSIITNKVTKLMIEGKNKEGDTPLHVAIKSHQNDVAKYLIRVTPEVACCVNCEGVSPLLLAVKLGMKEIVQYAFLMLRFTSREALLAHSEKVSLAHAAIKARNLGMLEIVMEELPSLIDSLNGKGWKPLSYAAYKGYLDQVSYFLQKFPDSAKKSDTDGSFPIHKAVGANHVSIVKVFLSSCPSTIHDVDEKGQSILHIAVRYARADVFSYLTKQKEVEKIFYLKDGQGKTFMDLANELKRNIAE</sequence>
<dbReference type="InterPro" id="IPR002110">
    <property type="entry name" value="Ankyrin_rpt"/>
</dbReference>
<feature type="repeat" description="ANK" evidence="1">
    <location>
        <begin position="71"/>
        <end position="93"/>
    </location>
</feature>
<evidence type="ECO:0000256" key="2">
    <source>
        <dbReference type="SAM" id="SignalP"/>
    </source>
</evidence>
<name>A0ABM3RNW0_SPIOL</name>
<keyword evidence="2" id="KW-0732">Signal</keyword>
<reference evidence="4" key="2">
    <citation type="submission" date="2025-08" db="UniProtKB">
        <authorList>
            <consortium name="RefSeq"/>
        </authorList>
    </citation>
    <scope>IDENTIFICATION</scope>
    <source>
        <tissue evidence="4">Leaf</tissue>
    </source>
</reference>
<keyword evidence="1" id="KW-0040">ANK repeat</keyword>
<dbReference type="InterPro" id="IPR036770">
    <property type="entry name" value="Ankyrin_rpt-contain_sf"/>
</dbReference>
<feature type="chain" id="PRO_5046962920" evidence="2">
    <location>
        <begin position="18"/>
        <end position="297"/>
    </location>
</feature>
<dbReference type="PANTHER" id="PTHR24121:SF22">
    <property type="entry name" value="PROTEIN ACCELERATED CELL DEATH 6-LIKE"/>
    <property type="match status" value="1"/>
</dbReference>
<dbReference type="SUPFAM" id="SSF48403">
    <property type="entry name" value="Ankyrin repeat"/>
    <property type="match status" value="1"/>
</dbReference>
<evidence type="ECO:0000313" key="4">
    <source>
        <dbReference type="RefSeq" id="XP_056697299.1"/>
    </source>
</evidence>
<organism evidence="3 4">
    <name type="scientific">Spinacia oleracea</name>
    <name type="common">Spinach</name>
    <dbReference type="NCBI Taxonomy" id="3562"/>
    <lineage>
        <taxon>Eukaryota</taxon>
        <taxon>Viridiplantae</taxon>
        <taxon>Streptophyta</taxon>
        <taxon>Embryophyta</taxon>
        <taxon>Tracheophyta</taxon>
        <taxon>Spermatophyta</taxon>
        <taxon>Magnoliopsida</taxon>
        <taxon>eudicotyledons</taxon>
        <taxon>Gunneridae</taxon>
        <taxon>Pentapetalae</taxon>
        <taxon>Caryophyllales</taxon>
        <taxon>Chenopodiaceae</taxon>
        <taxon>Chenopodioideae</taxon>
        <taxon>Anserineae</taxon>
        <taxon>Spinacia</taxon>
    </lineage>
</organism>
<dbReference type="RefSeq" id="XP_056697299.1">
    <property type="nucleotide sequence ID" value="XM_056841321.1"/>
</dbReference>
<dbReference type="Pfam" id="PF12796">
    <property type="entry name" value="Ank_2"/>
    <property type="match status" value="2"/>
</dbReference>
<dbReference type="Gene3D" id="1.25.40.20">
    <property type="entry name" value="Ankyrin repeat-containing domain"/>
    <property type="match status" value="2"/>
</dbReference>
<dbReference type="PROSITE" id="PS50088">
    <property type="entry name" value="ANK_REPEAT"/>
    <property type="match status" value="1"/>
</dbReference>
<dbReference type="Proteomes" id="UP000813463">
    <property type="component" value="Chromosome 4"/>
</dbReference>
<proteinExistence type="predicted"/>